<reference evidence="2 3" key="1">
    <citation type="journal article" date="2024" name="Nat. Commun.">
        <title>Phylogenomics reveals the evolutionary origins of lichenization in chlorophyte algae.</title>
        <authorList>
            <person name="Puginier C."/>
            <person name="Libourel C."/>
            <person name="Otte J."/>
            <person name="Skaloud P."/>
            <person name="Haon M."/>
            <person name="Grisel S."/>
            <person name="Petersen M."/>
            <person name="Berrin J.G."/>
            <person name="Delaux P.M."/>
            <person name="Dal Grande F."/>
            <person name="Keller J."/>
        </authorList>
    </citation>
    <scope>NUCLEOTIDE SEQUENCE [LARGE SCALE GENOMIC DNA]</scope>
    <source>
        <strain evidence="2 3">SAG 2145</strain>
    </source>
</reference>
<gene>
    <name evidence="2" type="ORF">WJX74_010559</name>
</gene>
<comment type="caution">
    <text evidence="2">The sequence shown here is derived from an EMBL/GenBank/DDBJ whole genome shotgun (WGS) entry which is preliminary data.</text>
</comment>
<proteinExistence type="predicted"/>
<dbReference type="EMBL" id="JALJOS010000028">
    <property type="protein sequence ID" value="KAK9824807.1"/>
    <property type="molecule type" value="Genomic_DNA"/>
</dbReference>
<feature type="compositionally biased region" description="Polar residues" evidence="1">
    <location>
        <begin position="43"/>
        <end position="52"/>
    </location>
</feature>
<accession>A0AAW1QUN0</accession>
<dbReference type="Proteomes" id="UP001438707">
    <property type="component" value="Unassembled WGS sequence"/>
</dbReference>
<organism evidence="2 3">
    <name type="scientific">Apatococcus lobatus</name>
    <dbReference type="NCBI Taxonomy" id="904363"/>
    <lineage>
        <taxon>Eukaryota</taxon>
        <taxon>Viridiplantae</taxon>
        <taxon>Chlorophyta</taxon>
        <taxon>core chlorophytes</taxon>
        <taxon>Trebouxiophyceae</taxon>
        <taxon>Chlorellales</taxon>
        <taxon>Chlorellaceae</taxon>
        <taxon>Apatococcus</taxon>
    </lineage>
</organism>
<feature type="region of interest" description="Disordered" evidence="1">
    <location>
        <begin position="1"/>
        <end position="55"/>
    </location>
</feature>
<sequence>MTEIKLPRTNERHHKLSESSEREKKKRYKKAKGNDIPSRPAEPSQQNKNPFQQLGDVLVSPLPPDVRADLGATFNNIGAAMNGAREGLWRALTGANRS</sequence>
<dbReference type="AlphaFoldDB" id="A0AAW1QUN0"/>
<feature type="compositionally biased region" description="Basic and acidic residues" evidence="1">
    <location>
        <begin position="1"/>
        <end position="23"/>
    </location>
</feature>
<keyword evidence="3" id="KW-1185">Reference proteome</keyword>
<evidence type="ECO:0000313" key="2">
    <source>
        <dbReference type="EMBL" id="KAK9824807.1"/>
    </source>
</evidence>
<evidence type="ECO:0000313" key="3">
    <source>
        <dbReference type="Proteomes" id="UP001438707"/>
    </source>
</evidence>
<protein>
    <submittedName>
        <fullName evidence="2">Uncharacterized protein</fullName>
    </submittedName>
</protein>
<evidence type="ECO:0000256" key="1">
    <source>
        <dbReference type="SAM" id="MobiDB-lite"/>
    </source>
</evidence>
<name>A0AAW1QUN0_9CHLO</name>